<name>A0A414B001_9FIRM</name>
<dbReference type="InterPro" id="IPR001387">
    <property type="entry name" value="Cro/C1-type_HTH"/>
</dbReference>
<dbReference type="Pfam" id="PF12844">
    <property type="entry name" value="HTH_19"/>
    <property type="match status" value="1"/>
</dbReference>
<dbReference type="SMART" id="SM00530">
    <property type="entry name" value="HTH_XRE"/>
    <property type="match status" value="1"/>
</dbReference>
<organism evidence="2 3">
    <name type="scientific">Enterocloster bolteae</name>
    <dbReference type="NCBI Taxonomy" id="208479"/>
    <lineage>
        <taxon>Bacteria</taxon>
        <taxon>Bacillati</taxon>
        <taxon>Bacillota</taxon>
        <taxon>Clostridia</taxon>
        <taxon>Lachnospirales</taxon>
        <taxon>Lachnospiraceae</taxon>
        <taxon>Enterocloster</taxon>
    </lineage>
</organism>
<dbReference type="SUPFAM" id="SSF47413">
    <property type="entry name" value="lambda repressor-like DNA-binding domains"/>
    <property type="match status" value="1"/>
</dbReference>
<evidence type="ECO:0000313" key="3">
    <source>
        <dbReference type="Proteomes" id="UP000283975"/>
    </source>
</evidence>
<sequence>MDTLERILELQKQSGLTVKALEAATGISNGSFSKWKKGTYAPSAEAVLRLAKYFHVSTDYLFCLSDSPCPKVEISLTEEEQLLLDAFRSATPQGRFNIITTCMCEKRKGDNESVG</sequence>
<dbReference type="GO" id="GO:0003677">
    <property type="term" value="F:DNA binding"/>
    <property type="evidence" value="ECO:0007669"/>
    <property type="project" value="InterPro"/>
</dbReference>
<dbReference type="EMBL" id="QSHZ01000002">
    <property type="protein sequence ID" value="RHC58299.1"/>
    <property type="molecule type" value="Genomic_DNA"/>
</dbReference>
<dbReference type="Proteomes" id="UP000283975">
    <property type="component" value="Unassembled WGS sequence"/>
</dbReference>
<dbReference type="InterPro" id="IPR010982">
    <property type="entry name" value="Lambda_DNA-bd_dom_sf"/>
</dbReference>
<feature type="domain" description="HTH cro/C1-type" evidence="1">
    <location>
        <begin position="7"/>
        <end position="61"/>
    </location>
</feature>
<protein>
    <submittedName>
        <fullName evidence="2">XRE family transcriptional regulator</fullName>
    </submittedName>
</protein>
<dbReference type="Gene3D" id="1.10.260.40">
    <property type="entry name" value="lambda repressor-like DNA-binding domains"/>
    <property type="match status" value="1"/>
</dbReference>
<gene>
    <name evidence="2" type="ORF">DW839_01715</name>
</gene>
<reference evidence="2 3" key="1">
    <citation type="submission" date="2018-08" db="EMBL/GenBank/DDBJ databases">
        <title>A genome reference for cultivated species of the human gut microbiota.</title>
        <authorList>
            <person name="Zou Y."/>
            <person name="Xue W."/>
            <person name="Luo G."/>
        </authorList>
    </citation>
    <scope>NUCLEOTIDE SEQUENCE [LARGE SCALE GENOMIC DNA]</scope>
    <source>
        <strain evidence="2 3">AM35-14</strain>
    </source>
</reference>
<proteinExistence type="predicted"/>
<dbReference type="CDD" id="cd00093">
    <property type="entry name" value="HTH_XRE"/>
    <property type="match status" value="1"/>
</dbReference>
<evidence type="ECO:0000313" key="2">
    <source>
        <dbReference type="EMBL" id="RHC58299.1"/>
    </source>
</evidence>
<dbReference type="PROSITE" id="PS50943">
    <property type="entry name" value="HTH_CROC1"/>
    <property type="match status" value="1"/>
</dbReference>
<evidence type="ECO:0000259" key="1">
    <source>
        <dbReference type="PROSITE" id="PS50943"/>
    </source>
</evidence>
<accession>A0A414B001</accession>
<dbReference type="AlphaFoldDB" id="A0A414B001"/>
<comment type="caution">
    <text evidence="2">The sequence shown here is derived from an EMBL/GenBank/DDBJ whole genome shotgun (WGS) entry which is preliminary data.</text>
</comment>